<keyword evidence="3" id="KW-0378">Hydrolase</keyword>
<dbReference type="InterPro" id="IPR013780">
    <property type="entry name" value="Glyco_hydro_b"/>
</dbReference>
<dbReference type="AlphaFoldDB" id="A0A942YK10"/>
<dbReference type="InterPro" id="IPR005084">
    <property type="entry name" value="CBM6"/>
</dbReference>
<evidence type="ECO:0000313" key="6">
    <source>
        <dbReference type="EMBL" id="MBS4196896.1"/>
    </source>
</evidence>
<comment type="similarity">
    <text evidence="1">Belongs to the glycosyl hydrolase 27 family.</text>
</comment>
<evidence type="ECO:0000256" key="2">
    <source>
        <dbReference type="ARBA" id="ARBA00022729"/>
    </source>
</evidence>
<dbReference type="InterPro" id="IPR017853">
    <property type="entry name" value="GH"/>
</dbReference>
<comment type="caution">
    <text evidence="6">The sequence shown here is derived from an EMBL/GenBank/DDBJ whole genome shotgun (WGS) entry which is preliminary data.</text>
</comment>
<proteinExistence type="inferred from homology"/>
<dbReference type="InterPro" id="IPR041233">
    <property type="entry name" value="Melibiase_C"/>
</dbReference>
<dbReference type="CDD" id="cd04081">
    <property type="entry name" value="CBM35_galactosidase-like"/>
    <property type="match status" value="1"/>
</dbReference>
<dbReference type="Proteomes" id="UP000681414">
    <property type="component" value="Unassembled WGS sequence"/>
</dbReference>
<dbReference type="SUPFAM" id="SSF51445">
    <property type="entry name" value="(Trans)glycosidases"/>
    <property type="match status" value="1"/>
</dbReference>
<dbReference type="PANTHER" id="PTHR11452:SF42">
    <property type="entry name" value="ALPHA-GALACTOSIDASE"/>
    <property type="match status" value="1"/>
</dbReference>
<protein>
    <submittedName>
        <fullName evidence="6">Chitobiase/beta-hexosaminidase C-terminal domain-containing protein</fullName>
    </submittedName>
</protein>
<evidence type="ECO:0000256" key="3">
    <source>
        <dbReference type="ARBA" id="ARBA00022801"/>
    </source>
</evidence>
<dbReference type="EMBL" id="JAGYPG010000003">
    <property type="protein sequence ID" value="MBS4196896.1"/>
    <property type="molecule type" value="Genomic_DNA"/>
</dbReference>
<name>A0A942YK10_9BACI</name>
<dbReference type="RefSeq" id="WP_213126103.1">
    <property type="nucleotide sequence ID" value="NZ_JAGYPG010000003.1"/>
</dbReference>
<keyword evidence="2" id="KW-0732">Signal</keyword>
<dbReference type="SUPFAM" id="SSF51011">
    <property type="entry name" value="Glycosyl hydrolase domain"/>
    <property type="match status" value="1"/>
</dbReference>
<reference evidence="6 7" key="1">
    <citation type="submission" date="2021-05" db="EMBL/GenBank/DDBJ databases">
        <title>Novel Bacillus species.</title>
        <authorList>
            <person name="Liu G."/>
        </authorList>
    </citation>
    <scope>NUCLEOTIDE SEQUENCE [LARGE SCALE GENOMIC DNA]</scope>
    <source>
        <strain evidence="7">FJAT-49780</strain>
    </source>
</reference>
<dbReference type="Gene3D" id="2.60.120.260">
    <property type="entry name" value="Galactose-binding domain-like"/>
    <property type="match status" value="1"/>
</dbReference>
<dbReference type="Pfam" id="PF22888">
    <property type="entry name" value="FIMAH"/>
    <property type="match status" value="1"/>
</dbReference>
<dbReference type="GO" id="GO:0004553">
    <property type="term" value="F:hydrolase activity, hydrolyzing O-glycosyl compounds"/>
    <property type="evidence" value="ECO:0007669"/>
    <property type="project" value="InterPro"/>
</dbReference>
<dbReference type="PANTHER" id="PTHR11452">
    <property type="entry name" value="ALPHA-GALACTOSIDASE/ALPHA-N-ACETYLGALACTOSAMINIDASE"/>
    <property type="match status" value="1"/>
</dbReference>
<dbReference type="InterPro" id="IPR002241">
    <property type="entry name" value="Glyco_hydro_27"/>
</dbReference>
<dbReference type="Gene3D" id="2.60.40.1180">
    <property type="entry name" value="Golgi alpha-mannosidase II"/>
    <property type="match status" value="1"/>
</dbReference>
<dbReference type="Gene3D" id="3.20.20.70">
    <property type="entry name" value="Aldolase class I"/>
    <property type="match status" value="1"/>
</dbReference>
<gene>
    <name evidence="6" type="ORF">KHA97_17750</name>
</gene>
<sequence length="926" mass="103166">MGKTKKISKFIMMAIITVLFVMLFSVKALNKPVQARESQFTNKGSGPLYYNTYDWQDSHNSFFPESRMKPTIDWLAENYLPFGFEYFTYDGWINGGTRHTEHGYVTTHNDSWEHDIGYWADYAHSKGLKFGVYYAPFWLLKSIADGPTLYAEGTDYTLKSITSSNTFEDWYLIDPDKPGAENYIKGFINYLKGQGVDSIKVDFLHHYENRMGTKKLETVLKWMNEACGDDMFLSFSAPNNKNHANIERKYGDMIRISQDIYRGGWGPFSSNKRGIRKTSNGLAAWPEWDNSFDALIDYSDLSGKGTVILDPDFVNASSFNTDTEAMTAVSLYVMAGAGVGITDSYENIGRRAFVFQNSELYDLNRKGFVGKPLTRDVNNPLSQIWKGQLTDGTWVVGLFNREETAQNRTIDFFDDLGIDGDFLVSDIWSHTTIGTMSSYSEDIEPHGVRLLKISKLTMEPYGGFVTKPQEVRMSSIDPNAEIHYTLDGSEPDEDSPRYTKPILVDSPTIVRAKIIQGDGKGYEAKGIFVEEPKKDPVVEIAEGIKTITAPVKDAESLVLPKAHSGYTVRIKSTDHSDVIQEDGVIFPPEKDTIVKLVLEVMRDSDRFKADTDPISVLVPAGSEGNYKVTYDSKSVTLSGNAKLSNCSACTTGQKIGNLGNGPNNFATFNNVYAPGDGTYTMSIDYLTGDPRSLFVSVNGEEGKELLLTGPSFSTVRSTTMTVQLKEGTNSVKLYNDSGWAPDVSKIVIRSISAHTIASKIQSITAPEKDVTSVTMPTVPSGFAAKIKSSDRPDIINTDGTIYPTNRDIIVNLIIEVTRIYDGQVADTEAIQVVVPARTITIQSVRETIDSYILSGDVTVPLVNQLNVRLDQAEKHINNGKKDQAVKKMSDFLKDLDNEPMQRYISEEAKIRLKSDAQALIVEWTTY</sequence>
<keyword evidence="7" id="KW-1185">Reference proteome</keyword>
<dbReference type="GO" id="GO:0030246">
    <property type="term" value="F:carbohydrate binding"/>
    <property type="evidence" value="ECO:0007669"/>
    <property type="project" value="InterPro"/>
</dbReference>
<dbReference type="InterPro" id="IPR008979">
    <property type="entry name" value="Galactose-bd-like_sf"/>
</dbReference>
<organism evidence="6 7">
    <name type="scientific">Lederbergia citri</name>
    <dbReference type="NCBI Taxonomy" id="2833580"/>
    <lineage>
        <taxon>Bacteria</taxon>
        <taxon>Bacillati</taxon>
        <taxon>Bacillota</taxon>
        <taxon>Bacilli</taxon>
        <taxon>Bacillales</taxon>
        <taxon>Bacillaceae</taxon>
        <taxon>Lederbergia</taxon>
    </lineage>
</organism>
<evidence type="ECO:0000313" key="7">
    <source>
        <dbReference type="Proteomes" id="UP000681414"/>
    </source>
</evidence>
<accession>A0A942YK10</accession>
<dbReference type="Pfam" id="PF13290">
    <property type="entry name" value="CHB_HEX_C_1"/>
    <property type="match status" value="1"/>
</dbReference>
<evidence type="ECO:0000259" key="5">
    <source>
        <dbReference type="PROSITE" id="PS51175"/>
    </source>
</evidence>
<keyword evidence="4" id="KW-0326">Glycosidase</keyword>
<dbReference type="InterPro" id="IPR059177">
    <property type="entry name" value="GH29D-like_dom"/>
</dbReference>
<dbReference type="SUPFAM" id="SSF49785">
    <property type="entry name" value="Galactose-binding domain-like"/>
    <property type="match status" value="1"/>
</dbReference>
<evidence type="ECO:0000256" key="1">
    <source>
        <dbReference type="ARBA" id="ARBA00009743"/>
    </source>
</evidence>
<dbReference type="GO" id="GO:0005975">
    <property type="term" value="P:carbohydrate metabolic process"/>
    <property type="evidence" value="ECO:0007669"/>
    <property type="project" value="InterPro"/>
</dbReference>
<dbReference type="InterPro" id="IPR054470">
    <property type="entry name" value="FIMAH_dom"/>
</dbReference>
<dbReference type="PROSITE" id="PS51175">
    <property type="entry name" value="CBM6"/>
    <property type="match status" value="1"/>
</dbReference>
<evidence type="ECO:0000256" key="4">
    <source>
        <dbReference type="ARBA" id="ARBA00023295"/>
    </source>
</evidence>
<dbReference type="Pfam" id="PF17801">
    <property type="entry name" value="Melibiase_C"/>
    <property type="match status" value="1"/>
</dbReference>
<feature type="domain" description="CBM6" evidence="5">
    <location>
        <begin position="628"/>
        <end position="749"/>
    </location>
</feature>
<dbReference type="InterPro" id="IPR013785">
    <property type="entry name" value="Aldolase_TIM"/>
</dbReference>